<dbReference type="InterPro" id="IPR042099">
    <property type="entry name" value="ANL_N_sf"/>
</dbReference>
<dbReference type="AlphaFoldDB" id="A0A7W0C7D3"/>
<dbReference type="PANTHER" id="PTHR43767:SF1">
    <property type="entry name" value="NONRIBOSOMAL PEPTIDE SYNTHASE PES1 (EUROFUNG)-RELATED"/>
    <property type="match status" value="1"/>
</dbReference>
<name>A0A7W0C7D3_9BACT</name>
<dbReference type="Pfam" id="PF00501">
    <property type="entry name" value="AMP-binding"/>
    <property type="match status" value="1"/>
</dbReference>
<dbReference type="FunFam" id="3.30.300.30:FF:000008">
    <property type="entry name" value="2,3-dihydroxybenzoate-AMP ligase"/>
    <property type="match status" value="1"/>
</dbReference>
<dbReference type="InterPro" id="IPR000873">
    <property type="entry name" value="AMP-dep_synth/lig_dom"/>
</dbReference>
<dbReference type="EC" id="6.2.1.-" evidence="5"/>
<dbReference type="EMBL" id="JACDUS010000002">
    <property type="protein sequence ID" value="MBA2880545.1"/>
    <property type="molecule type" value="Genomic_DNA"/>
</dbReference>
<keyword evidence="2 5" id="KW-0436">Ligase</keyword>
<dbReference type="GO" id="GO:0016878">
    <property type="term" value="F:acid-thiol ligase activity"/>
    <property type="evidence" value="ECO:0007669"/>
    <property type="project" value="UniProtKB-ARBA"/>
</dbReference>
<dbReference type="InterPro" id="IPR025110">
    <property type="entry name" value="AMP-bd_C"/>
</dbReference>
<reference evidence="5 6" key="1">
    <citation type="submission" date="2020-07" db="EMBL/GenBank/DDBJ databases">
        <title>Genomic Encyclopedia of Type Strains, Phase IV (KMG-IV): sequencing the most valuable type-strain genomes for metagenomic binning, comparative biology and taxonomic classification.</title>
        <authorList>
            <person name="Goeker M."/>
        </authorList>
    </citation>
    <scope>NUCLEOTIDE SEQUENCE [LARGE SCALE GENOMIC DNA]</scope>
    <source>
        <strain evidence="5 6">DSM 17721</strain>
    </source>
</reference>
<proteinExistence type="inferred from homology"/>
<comment type="caution">
    <text evidence="5">The sequence shown here is derived from an EMBL/GenBank/DDBJ whole genome shotgun (WGS) entry which is preliminary data.</text>
</comment>
<evidence type="ECO:0000313" key="6">
    <source>
        <dbReference type="Proteomes" id="UP000525298"/>
    </source>
</evidence>
<sequence length="524" mass="58372">MTQVSSYERNVVRRASVGDMLVRTAARNPDKRAFSFRNNHFTYQELNAAVNQCAYSLAELGVQKGDRAAILSHNCHQFVIYWWALLKLGAIVTPLNFMLKSGEVEFIINHSQPVIFVVEDSLAQSVIPVKHELAGVKHFIWINLAGNEAPEGWMDFDSLYADSTPAREPRVEIEAEDPATLLYTSGTEASPKGVLNSHLNYYIDILSAVFDLRIGADARIITGIPLYHVAAMYLFTAIVAAGATTVMEYAPDPKEILDLTRDEKITHWVWPPALYTGLPMMPGFDQYDLSSLQQCVVFGALASPPVLEKWRKLLPGAGFMNYYGQTEMSPLGTSLKPEDFERKSTSIGKAHMPIQVRVVDHNDKEVPVGQEGELVARGPAVMLGYYRDEEKTAQTFRNGWHHTGDLVRMDEEGFVYFIDRIKDVIKTGGENVASQEVEAMLFQCPGVMDAAVIGLPHEYWSEIVTAVVVPAPGKDLTEDAVIGFCKQHLAGYKVPKKVIITDELPRNPSGKIIKKKLRQKFAKA</sequence>
<organism evidence="5 6">
    <name type="scientific">Desulfosalsimonas propionicica</name>
    <dbReference type="NCBI Taxonomy" id="332175"/>
    <lineage>
        <taxon>Bacteria</taxon>
        <taxon>Pseudomonadati</taxon>
        <taxon>Thermodesulfobacteriota</taxon>
        <taxon>Desulfobacteria</taxon>
        <taxon>Desulfobacterales</taxon>
        <taxon>Desulfosalsimonadaceae</taxon>
        <taxon>Desulfosalsimonas</taxon>
    </lineage>
</organism>
<dbReference type="RefSeq" id="WP_181550218.1">
    <property type="nucleotide sequence ID" value="NZ_JACDUS010000002.1"/>
</dbReference>
<dbReference type="PANTHER" id="PTHR43767">
    <property type="entry name" value="LONG-CHAIN-FATTY-ACID--COA LIGASE"/>
    <property type="match status" value="1"/>
</dbReference>
<dbReference type="Pfam" id="PF13193">
    <property type="entry name" value="AMP-binding_C"/>
    <property type="match status" value="1"/>
</dbReference>
<evidence type="ECO:0000313" key="5">
    <source>
        <dbReference type="EMBL" id="MBA2880545.1"/>
    </source>
</evidence>
<gene>
    <name evidence="5" type="ORF">HNR65_000863</name>
</gene>
<evidence type="ECO:0000259" key="3">
    <source>
        <dbReference type="Pfam" id="PF00501"/>
    </source>
</evidence>
<keyword evidence="6" id="KW-1185">Reference proteome</keyword>
<evidence type="ECO:0000256" key="1">
    <source>
        <dbReference type="ARBA" id="ARBA00006432"/>
    </source>
</evidence>
<evidence type="ECO:0000256" key="2">
    <source>
        <dbReference type="ARBA" id="ARBA00022598"/>
    </source>
</evidence>
<feature type="domain" description="AMP-dependent synthetase/ligase" evidence="3">
    <location>
        <begin position="23"/>
        <end position="386"/>
    </location>
</feature>
<dbReference type="SUPFAM" id="SSF56801">
    <property type="entry name" value="Acetyl-CoA synthetase-like"/>
    <property type="match status" value="1"/>
</dbReference>
<dbReference type="Proteomes" id="UP000525298">
    <property type="component" value="Unassembled WGS sequence"/>
</dbReference>
<protein>
    <submittedName>
        <fullName evidence="5">Fatty-acyl-CoA synthase</fullName>
        <ecNumber evidence="5">6.2.1.-</ecNumber>
    </submittedName>
</protein>
<dbReference type="Gene3D" id="3.40.50.12780">
    <property type="entry name" value="N-terminal domain of ligase-like"/>
    <property type="match status" value="1"/>
</dbReference>
<dbReference type="Gene3D" id="3.30.300.30">
    <property type="match status" value="1"/>
</dbReference>
<feature type="domain" description="AMP-binding enzyme C-terminal" evidence="4">
    <location>
        <begin position="436"/>
        <end position="511"/>
    </location>
</feature>
<comment type="similarity">
    <text evidence="1">Belongs to the ATP-dependent AMP-binding enzyme family.</text>
</comment>
<dbReference type="InterPro" id="IPR045851">
    <property type="entry name" value="AMP-bd_C_sf"/>
</dbReference>
<dbReference type="InterPro" id="IPR050237">
    <property type="entry name" value="ATP-dep_AMP-bd_enzyme"/>
</dbReference>
<accession>A0A7W0C7D3</accession>
<evidence type="ECO:0000259" key="4">
    <source>
        <dbReference type="Pfam" id="PF13193"/>
    </source>
</evidence>